<evidence type="ECO:0000256" key="5">
    <source>
        <dbReference type="ARBA" id="ARBA00022692"/>
    </source>
</evidence>
<evidence type="ECO:0000256" key="2">
    <source>
        <dbReference type="ARBA" id="ARBA00022475"/>
    </source>
</evidence>
<evidence type="ECO:0000256" key="10">
    <source>
        <dbReference type="ARBA" id="ARBA00035657"/>
    </source>
</evidence>
<dbReference type="PANTHER" id="PTHR39579">
    <property type="entry name" value="INNER MEMBRANE PROTEIN YHCB"/>
    <property type="match status" value="1"/>
</dbReference>
<organism evidence="15 16">
    <name type="scientific">Salmonella enterica I</name>
    <dbReference type="NCBI Taxonomy" id="59201"/>
    <lineage>
        <taxon>Bacteria</taxon>
        <taxon>Pseudomonadati</taxon>
        <taxon>Pseudomonadota</taxon>
        <taxon>Gammaproteobacteria</taxon>
        <taxon>Enterobacterales</taxon>
        <taxon>Enterobacteriaceae</taxon>
        <taxon>Salmonella</taxon>
    </lineage>
</organism>
<evidence type="ECO:0000256" key="13">
    <source>
        <dbReference type="SAM" id="Coils"/>
    </source>
</evidence>
<evidence type="ECO:0000313" key="15">
    <source>
        <dbReference type="EMBL" id="SUH13179.1"/>
    </source>
</evidence>
<evidence type="ECO:0000256" key="14">
    <source>
        <dbReference type="SAM" id="Phobius"/>
    </source>
</evidence>
<dbReference type="GO" id="GO:0008360">
    <property type="term" value="P:regulation of cell shape"/>
    <property type="evidence" value="ECO:0007669"/>
    <property type="project" value="UniProtKB-KW"/>
</dbReference>
<keyword evidence="4" id="KW-0132">Cell division</keyword>
<evidence type="ECO:0000313" key="16">
    <source>
        <dbReference type="Proteomes" id="UP000255509"/>
    </source>
</evidence>
<dbReference type="Pfam" id="PF06295">
    <property type="entry name" value="ZapG-like"/>
    <property type="match status" value="1"/>
</dbReference>
<dbReference type="InterPro" id="IPR009386">
    <property type="entry name" value="ZapG-like"/>
</dbReference>
<name>A0A379W309_SALET</name>
<dbReference type="GO" id="GO:0016491">
    <property type="term" value="F:oxidoreductase activity"/>
    <property type="evidence" value="ECO:0007669"/>
    <property type="project" value="UniProtKB-KW"/>
</dbReference>
<sequence>MTWEYALIGLVVGIIIGAVAMRFGNRKLRQQQALQYELEKNKAELEEYREELVSHFARSAELLDTMAHDYRQLYQHMAKSSSSLLPEMSAESNPFRNRLAESEASNDQAPDKCHVIILKARLACYVAAQSAINRTPLRNLSGASLAPSLYLSCPSYYHCYQAENSITSICLNCLSVHSRYESSIHEKHTQLLSALAFKCRVNSFGAVSSPCIDTRPGARPGDAAKPCPYAGESAACCRQRKSRGNRRPEPKSAGGV</sequence>
<evidence type="ECO:0000256" key="3">
    <source>
        <dbReference type="ARBA" id="ARBA00022519"/>
    </source>
</evidence>
<comment type="similarity">
    <text evidence="10">Belongs to the ZapG family.</text>
</comment>
<dbReference type="NCBIfam" id="NF008672">
    <property type="entry name" value="PRK11677.1"/>
    <property type="match status" value="1"/>
</dbReference>
<evidence type="ECO:0000256" key="7">
    <source>
        <dbReference type="ARBA" id="ARBA00022989"/>
    </source>
</evidence>
<keyword evidence="9" id="KW-0131">Cell cycle</keyword>
<keyword evidence="2" id="KW-1003">Cell membrane</keyword>
<keyword evidence="6" id="KW-0133">Cell shape</keyword>
<evidence type="ECO:0000256" key="6">
    <source>
        <dbReference type="ARBA" id="ARBA00022960"/>
    </source>
</evidence>
<evidence type="ECO:0000256" key="4">
    <source>
        <dbReference type="ARBA" id="ARBA00022618"/>
    </source>
</evidence>
<gene>
    <name evidence="15" type="primary">yhcB</name>
    <name evidence="15" type="ORF">NCTC8258_00808</name>
</gene>
<evidence type="ECO:0000256" key="8">
    <source>
        <dbReference type="ARBA" id="ARBA00023136"/>
    </source>
</evidence>
<keyword evidence="15" id="KW-0560">Oxidoreductase</keyword>
<evidence type="ECO:0000256" key="1">
    <source>
        <dbReference type="ARBA" id="ARBA00004377"/>
    </source>
</evidence>
<dbReference type="GO" id="GO:0051301">
    <property type="term" value="P:cell division"/>
    <property type="evidence" value="ECO:0007669"/>
    <property type="project" value="UniProtKB-KW"/>
</dbReference>
<evidence type="ECO:0000256" key="12">
    <source>
        <dbReference type="ARBA" id="ARBA00035727"/>
    </source>
</evidence>
<feature type="coiled-coil region" evidence="13">
    <location>
        <begin position="31"/>
        <end position="58"/>
    </location>
</feature>
<dbReference type="PANTHER" id="PTHR39579:SF1">
    <property type="entry name" value="INNER MEMBRANE PROTEIN YHCB"/>
    <property type="match status" value="1"/>
</dbReference>
<dbReference type="EMBL" id="UGXS01000004">
    <property type="protein sequence ID" value="SUH13179.1"/>
    <property type="molecule type" value="Genomic_DNA"/>
</dbReference>
<keyword evidence="8 14" id="KW-0472">Membrane</keyword>
<feature type="transmembrane region" description="Helical" evidence="14">
    <location>
        <begin position="6"/>
        <end position="24"/>
    </location>
</feature>
<protein>
    <recommendedName>
        <fullName evidence="11">Z-ring associated protein G</fullName>
    </recommendedName>
    <alternativeName>
        <fullName evidence="12">Cell division protein ZapG</fullName>
    </alternativeName>
</protein>
<proteinExistence type="inferred from homology"/>
<dbReference type="AlphaFoldDB" id="A0A379W309"/>
<accession>A0A379W309</accession>
<keyword evidence="7 14" id="KW-1133">Transmembrane helix</keyword>
<keyword evidence="3" id="KW-0997">Cell inner membrane</keyword>
<dbReference type="Proteomes" id="UP000255509">
    <property type="component" value="Unassembled WGS sequence"/>
</dbReference>
<keyword evidence="13" id="KW-0175">Coiled coil</keyword>
<evidence type="ECO:0000256" key="9">
    <source>
        <dbReference type="ARBA" id="ARBA00023306"/>
    </source>
</evidence>
<keyword evidence="5 14" id="KW-0812">Transmembrane</keyword>
<reference evidence="15 16" key="1">
    <citation type="submission" date="2018-06" db="EMBL/GenBank/DDBJ databases">
        <authorList>
            <consortium name="Pathogen Informatics"/>
            <person name="Doyle S."/>
        </authorList>
    </citation>
    <scope>NUCLEOTIDE SEQUENCE [LARGE SCALE GENOMIC DNA]</scope>
    <source>
        <strain evidence="15 16">NCTC8258</strain>
    </source>
</reference>
<comment type="subcellular location">
    <subcellularLocation>
        <location evidence="1">Cell inner membrane</location>
        <topology evidence="1">Single-pass membrane protein</topology>
    </subcellularLocation>
</comment>
<evidence type="ECO:0000256" key="11">
    <source>
        <dbReference type="ARBA" id="ARBA00035703"/>
    </source>
</evidence>
<dbReference type="GO" id="GO:0005886">
    <property type="term" value="C:plasma membrane"/>
    <property type="evidence" value="ECO:0007669"/>
    <property type="project" value="UniProtKB-SubCell"/>
</dbReference>